<reference evidence="1 2" key="1">
    <citation type="submission" date="2024-09" db="EMBL/GenBank/DDBJ databases">
        <authorList>
            <person name="Sun Q."/>
            <person name="Mori K."/>
        </authorList>
    </citation>
    <scope>NUCLEOTIDE SEQUENCE [LARGE SCALE GENOMIC DNA]</scope>
    <source>
        <strain evidence="1 2">JCM 6917</strain>
    </source>
</reference>
<dbReference type="Gene3D" id="3.30.365.10">
    <property type="entry name" value="Aldehyde oxidase/xanthine dehydrogenase, molybdopterin binding domain"/>
    <property type="match status" value="1"/>
</dbReference>
<dbReference type="SUPFAM" id="SSF56003">
    <property type="entry name" value="Molybdenum cofactor-binding domain"/>
    <property type="match status" value="1"/>
</dbReference>
<evidence type="ECO:0000313" key="1">
    <source>
        <dbReference type="EMBL" id="MFB9467127.1"/>
    </source>
</evidence>
<dbReference type="RefSeq" id="WP_381350266.1">
    <property type="nucleotide sequence ID" value="NZ_JBHMCY010000092.1"/>
</dbReference>
<dbReference type="EMBL" id="JBHMCY010000092">
    <property type="protein sequence ID" value="MFB9467127.1"/>
    <property type="molecule type" value="Genomic_DNA"/>
</dbReference>
<accession>A0ABV5NA29</accession>
<gene>
    <name evidence="1" type="ORF">ACFF45_31680</name>
</gene>
<evidence type="ECO:0000313" key="2">
    <source>
        <dbReference type="Proteomes" id="UP001589709"/>
    </source>
</evidence>
<keyword evidence="2" id="KW-1185">Reference proteome</keyword>
<comment type="caution">
    <text evidence="1">The sequence shown here is derived from an EMBL/GenBank/DDBJ whole genome shotgun (WGS) entry which is preliminary data.</text>
</comment>
<evidence type="ECO:0008006" key="3">
    <source>
        <dbReference type="Google" id="ProtNLM"/>
    </source>
</evidence>
<protein>
    <recommendedName>
        <fullName evidence="3">Xanthine dehydrogenase family protein molybdopterin-binding subunit</fullName>
    </recommendedName>
</protein>
<proteinExistence type="predicted"/>
<dbReference type="InterPro" id="IPR037165">
    <property type="entry name" value="AldOxase/xan_DH_Mopterin-bd_sf"/>
</dbReference>
<sequence length="64" mass="6730">MPVNADIPDMDVVFCGEPDRATEIGTKGVGEIGLVGMAAAIGNAIHHATGRRLRSLPFTLDQLL</sequence>
<organism evidence="1 2">
    <name type="scientific">Streptomyces cinereospinus</name>
    <dbReference type="NCBI Taxonomy" id="285561"/>
    <lineage>
        <taxon>Bacteria</taxon>
        <taxon>Bacillati</taxon>
        <taxon>Actinomycetota</taxon>
        <taxon>Actinomycetes</taxon>
        <taxon>Kitasatosporales</taxon>
        <taxon>Streptomycetaceae</taxon>
        <taxon>Streptomyces</taxon>
    </lineage>
</organism>
<dbReference type="Proteomes" id="UP001589709">
    <property type="component" value="Unassembled WGS sequence"/>
</dbReference>
<name>A0ABV5NA29_9ACTN</name>